<dbReference type="GO" id="GO:0005524">
    <property type="term" value="F:ATP binding"/>
    <property type="evidence" value="ECO:0007669"/>
    <property type="project" value="UniProtKB-KW"/>
</dbReference>
<keyword evidence="14" id="KW-1185">Reference proteome</keyword>
<comment type="caution">
    <text evidence="13">The sequence shown here is derived from an EMBL/GenBank/DDBJ whole genome shotgun (WGS) entry which is preliminary data.</text>
</comment>
<dbReference type="CDD" id="cd12195">
    <property type="entry name" value="CIPK_C"/>
    <property type="match status" value="1"/>
</dbReference>
<evidence type="ECO:0000256" key="7">
    <source>
        <dbReference type="ARBA" id="ARBA00022777"/>
    </source>
</evidence>
<dbReference type="InterPro" id="IPR004041">
    <property type="entry name" value="NAF_dom"/>
</dbReference>
<evidence type="ECO:0000256" key="10">
    <source>
        <dbReference type="ARBA" id="ARBA00047899"/>
    </source>
</evidence>
<evidence type="ECO:0000259" key="12">
    <source>
        <dbReference type="PROSITE" id="PS50816"/>
    </source>
</evidence>
<organism evidence="13 14">
    <name type="scientific">Liquidambar formosana</name>
    <name type="common">Formosan gum</name>
    <dbReference type="NCBI Taxonomy" id="63359"/>
    <lineage>
        <taxon>Eukaryota</taxon>
        <taxon>Viridiplantae</taxon>
        <taxon>Streptophyta</taxon>
        <taxon>Embryophyta</taxon>
        <taxon>Tracheophyta</taxon>
        <taxon>Spermatophyta</taxon>
        <taxon>Magnoliopsida</taxon>
        <taxon>eudicotyledons</taxon>
        <taxon>Gunneridae</taxon>
        <taxon>Pentapetalae</taxon>
        <taxon>Saxifragales</taxon>
        <taxon>Altingiaceae</taxon>
        <taxon>Liquidambar</taxon>
    </lineage>
</organism>
<sequence>MVPLDTDAVFGSCENSSSAEPNPDLAKHTNLNAFDIISLSTGFDLSGLFVENDQKKEVQFTSMQPASAIISKVEDIARHLKLKVKKEGGLLKLEGSKEGRKGALSIDAEIYEFASSFHLVEVKEV</sequence>
<dbReference type="PROSITE" id="PS50816">
    <property type="entry name" value="NAF"/>
    <property type="match status" value="1"/>
</dbReference>
<comment type="catalytic activity">
    <reaction evidence="10">
        <text>L-threonyl-[protein] + ATP = O-phospho-L-threonyl-[protein] + ADP + H(+)</text>
        <dbReference type="Rhea" id="RHEA:46608"/>
        <dbReference type="Rhea" id="RHEA-COMP:11060"/>
        <dbReference type="Rhea" id="RHEA-COMP:11605"/>
        <dbReference type="ChEBI" id="CHEBI:15378"/>
        <dbReference type="ChEBI" id="CHEBI:30013"/>
        <dbReference type="ChEBI" id="CHEBI:30616"/>
        <dbReference type="ChEBI" id="CHEBI:61977"/>
        <dbReference type="ChEBI" id="CHEBI:456216"/>
        <dbReference type="EC" id="2.7.11.1"/>
    </reaction>
</comment>
<dbReference type="PANTHER" id="PTHR43895">
    <property type="entry name" value="CALCIUM/CALMODULIN-DEPENDENT PROTEIN KINASE KINASE-RELATED"/>
    <property type="match status" value="1"/>
</dbReference>
<evidence type="ECO:0000256" key="9">
    <source>
        <dbReference type="ARBA" id="ARBA00023211"/>
    </source>
</evidence>
<keyword evidence="8" id="KW-0067">ATP-binding</keyword>
<dbReference type="FunFam" id="3.30.310.80:FF:000005">
    <property type="entry name" value="Non-specific serine/threonine protein kinase"/>
    <property type="match status" value="1"/>
</dbReference>
<keyword evidence="6" id="KW-0547">Nucleotide-binding</keyword>
<dbReference type="EC" id="2.7.11.1" evidence="3"/>
<evidence type="ECO:0000256" key="5">
    <source>
        <dbReference type="ARBA" id="ARBA00022679"/>
    </source>
</evidence>
<comment type="cofactor">
    <cofactor evidence="1">
        <name>Mn(2+)</name>
        <dbReference type="ChEBI" id="CHEBI:29035"/>
    </cofactor>
</comment>
<name>A0AAP0X3M0_LIQFO</name>
<dbReference type="Gene3D" id="3.30.310.80">
    <property type="entry name" value="Kinase associated domain 1, KA1"/>
    <property type="match status" value="1"/>
</dbReference>
<dbReference type="PANTHER" id="PTHR43895:SF79">
    <property type="entry name" value="NON-SPECIFIC SERINE_THREONINE PROTEIN KINASE"/>
    <property type="match status" value="1"/>
</dbReference>
<feature type="domain" description="NAF" evidence="12">
    <location>
        <begin position="26"/>
        <end position="50"/>
    </location>
</feature>
<keyword evidence="7" id="KW-0418">Kinase</keyword>
<protein>
    <recommendedName>
        <fullName evidence="3">non-specific serine/threonine protein kinase</fullName>
        <ecNumber evidence="3">2.7.11.1</ecNumber>
    </recommendedName>
</protein>
<dbReference type="Proteomes" id="UP001415857">
    <property type="component" value="Unassembled WGS sequence"/>
</dbReference>
<accession>A0AAP0X3M0</accession>
<proteinExistence type="inferred from homology"/>
<evidence type="ECO:0000256" key="1">
    <source>
        <dbReference type="ARBA" id="ARBA00001936"/>
    </source>
</evidence>
<dbReference type="AlphaFoldDB" id="A0AAP0X3M0"/>
<evidence type="ECO:0000256" key="4">
    <source>
        <dbReference type="ARBA" id="ARBA00022527"/>
    </source>
</evidence>
<dbReference type="EMBL" id="JBBPBK010000003">
    <property type="protein sequence ID" value="KAK9288806.1"/>
    <property type="molecule type" value="Genomic_DNA"/>
</dbReference>
<dbReference type="InterPro" id="IPR018451">
    <property type="entry name" value="NAF/FISL_domain"/>
</dbReference>
<dbReference type="GO" id="GO:0004674">
    <property type="term" value="F:protein serine/threonine kinase activity"/>
    <property type="evidence" value="ECO:0007669"/>
    <property type="project" value="UniProtKB-KW"/>
</dbReference>
<evidence type="ECO:0000256" key="8">
    <source>
        <dbReference type="ARBA" id="ARBA00022840"/>
    </source>
</evidence>
<keyword evidence="9" id="KW-0464">Manganese</keyword>
<comment type="similarity">
    <text evidence="2">Belongs to the protein kinase superfamily. CAMK Ser/Thr protein kinase family. SNF1 subfamily.</text>
</comment>
<comment type="catalytic activity">
    <reaction evidence="11">
        <text>L-seryl-[protein] + ATP = O-phospho-L-seryl-[protein] + ADP + H(+)</text>
        <dbReference type="Rhea" id="RHEA:17989"/>
        <dbReference type="Rhea" id="RHEA-COMP:9863"/>
        <dbReference type="Rhea" id="RHEA-COMP:11604"/>
        <dbReference type="ChEBI" id="CHEBI:15378"/>
        <dbReference type="ChEBI" id="CHEBI:29999"/>
        <dbReference type="ChEBI" id="CHEBI:30616"/>
        <dbReference type="ChEBI" id="CHEBI:83421"/>
        <dbReference type="ChEBI" id="CHEBI:456216"/>
        <dbReference type="EC" id="2.7.11.1"/>
    </reaction>
</comment>
<dbReference type="Pfam" id="PF03822">
    <property type="entry name" value="NAF"/>
    <property type="match status" value="1"/>
</dbReference>
<keyword evidence="4" id="KW-0723">Serine/threonine-protein kinase</keyword>
<dbReference type="GO" id="GO:0007165">
    <property type="term" value="P:signal transduction"/>
    <property type="evidence" value="ECO:0007669"/>
    <property type="project" value="InterPro"/>
</dbReference>
<keyword evidence="5" id="KW-0808">Transferase</keyword>
<evidence type="ECO:0000256" key="6">
    <source>
        <dbReference type="ARBA" id="ARBA00022741"/>
    </source>
</evidence>
<evidence type="ECO:0000313" key="14">
    <source>
        <dbReference type="Proteomes" id="UP001415857"/>
    </source>
</evidence>
<evidence type="ECO:0000256" key="2">
    <source>
        <dbReference type="ARBA" id="ARBA00006234"/>
    </source>
</evidence>
<evidence type="ECO:0000313" key="13">
    <source>
        <dbReference type="EMBL" id="KAK9288806.1"/>
    </source>
</evidence>
<evidence type="ECO:0000256" key="11">
    <source>
        <dbReference type="ARBA" id="ARBA00048679"/>
    </source>
</evidence>
<reference evidence="13 14" key="1">
    <citation type="journal article" date="2024" name="Plant J.">
        <title>Genome sequences and population genomics reveal climatic adaptation and genomic divergence between two closely related sweetgum species.</title>
        <authorList>
            <person name="Xu W.Q."/>
            <person name="Ren C.Q."/>
            <person name="Zhang X.Y."/>
            <person name="Comes H.P."/>
            <person name="Liu X.H."/>
            <person name="Li Y.G."/>
            <person name="Kettle C.J."/>
            <person name="Jalonen R."/>
            <person name="Gaisberger H."/>
            <person name="Ma Y.Z."/>
            <person name="Qiu Y.X."/>
        </authorList>
    </citation>
    <scope>NUCLEOTIDE SEQUENCE [LARGE SCALE GENOMIC DNA]</scope>
    <source>
        <strain evidence="13">Hangzhou</strain>
    </source>
</reference>
<evidence type="ECO:0000256" key="3">
    <source>
        <dbReference type="ARBA" id="ARBA00012513"/>
    </source>
</evidence>
<gene>
    <name evidence="13" type="ORF">L1049_017271</name>
</gene>